<dbReference type="Proteomes" id="UP000198968">
    <property type="component" value="Unassembled WGS sequence"/>
</dbReference>
<dbReference type="OrthoDB" id="5599602at2"/>
<organism evidence="1 2">
    <name type="scientific">Candidatus Pantoea varia</name>
    <dbReference type="NCBI Taxonomy" id="1881036"/>
    <lineage>
        <taxon>Bacteria</taxon>
        <taxon>Pseudomonadati</taxon>
        <taxon>Pseudomonadota</taxon>
        <taxon>Gammaproteobacteria</taxon>
        <taxon>Enterobacterales</taxon>
        <taxon>Erwiniaceae</taxon>
        <taxon>Pantoea</taxon>
    </lineage>
</organism>
<protein>
    <submittedName>
        <fullName evidence="1">ABC-type phosphate/phosphonate transport system, substrate-binding protein</fullName>
    </submittedName>
</protein>
<dbReference type="Pfam" id="PF12974">
    <property type="entry name" value="Phosphonate-bd"/>
    <property type="match status" value="1"/>
</dbReference>
<evidence type="ECO:0000313" key="1">
    <source>
        <dbReference type="EMBL" id="SFN21313.1"/>
    </source>
</evidence>
<dbReference type="EMBL" id="FOVG01000001">
    <property type="protein sequence ID" value="SFN21313.1"/>
    <property type="molecule type" value="Genomic_DNA"/>
</dbReference>
<evidence type="ECO:0000313" key="2">
    <source>
        <dbReference type="Proteomes" id="UP000198968"/>
    </source>
</evidence>
<dbReference type="AlphaFoldDB" id="A0A1I4X722"/>
<name>A0A1I4X722_9GAMM</name>
<gene>
    <name evidence="1" type="ORF">SAMN05428971_0541</name>
</gene>
<dbReference type="RefSeq" id="WP_090959717.1">
    <property type="nucleotide sequence ID" value="NZ_FOVG01000001.1"/>
</dbReference>
<dbReference type="PANTHER" id="PTHR35841:SF1">
    <property type="entry name" value="PHOSPHONATES-BINDING PERIPLASMIC PROTEIN"/>
    <property type="match status" value="1"/>
</dbReference>
<dbReference type="Gene3D" id="3.40.190.10">
    <property type="entry name" value="Periplasmic binding protein-like II"/>
    <property type="match status" value="1"/>
</dbReference>
<sequence length="257" mass="27712">MNDLLALPMYAIHPPATQALMQAMVALLAQHGIAAQPIWPDDLLAHWQDDRLLLSQTCGYPLVSQLPAVQLVGAFHYRAPGCIGRDYRSWLVARDKQATLADFNGQRAVANSLDSHSGYNALRRVAALQGVTFSALLLSGGHRQSLAALRASQADIAAIDCVSWALLMRYAPEELRGLHIIGETPAAPGLPLITAASTSETRLATLRTGLHQLVSKSTFRAVCDDNLIGGFSPVQRDDYQGVLAWEQQAAALGVTRL</sequence>
<accession>A0A1I4X722</accession>
<dbReference type="PANTHER" id="PTHR35841">
    <property type="entry name" value="PHOSPHONATES-BINDING PERIPLASMIC PROTEIN"/>
    <property type="match status" value="1"/>
</dbReference>
<dbReference type="SUPFAM" id="SSF53850">
    <property type="entry name" value="Periplasmic binding protein-like II"/>
    <property type="match status" value="1"/>
</dbReference>
<proteinExistence type="predicted"/>
<reference evidence="2" key="1">
    <citation type="submission" date="2016-10" db="EMBL/GenBank/DDBJ databases">
        <authorList>
            <person name="Varghese N."/>
            <person name="Submissions S."/>
        </authorList>
    </citation>
    <scope>NUCLEOTIDE SEQUENCE [LARGE SCALE GENOMIC DNA]</scope>
    <source>
        <strain evidence="2">OV426</strain>
    </source>
</reference>
<keyword evidence="2" id="KW-1185">Reference proteome</keyword>